<gene>
    <name evidence="2" type="ORF">GD597_16195</name>
</gene>
<dbReference type="Pfam" id="PF12183">
    <property type="entry name" value="NotI"/>
    <property type="match status" value="1"/>
</dbReference>
<evidence type="ECO:0000313" key="2">
    <source>
        <dbReference type="EMBL" id="NNV57015.1"/>
    </source>
</evidence>
<organism evidence="2 3">
    <name type="scientific">Limnovirga soli</name>
    <dbReference type="NCBI Taxonomy" id="2656915"/>
    <lineage>
        <taxon>Bacteria</taxon>
        <taxon>Pseudomonadati</taxon>
        <taxon>Bacteroidota</taxon>
        <taxon>Chitinophagia</taxon>
        <taxon>Chitinophagales</taxon>
        <taxon>Chitinophagaceae</taxon>
        <taxon>Limnovirga</taxon>
    </lineage>
</organism>
<sequence length="294" mass="33392">MSLDKKDLQPLGEVFGFPINNESDRAKRYRDNKLCPYNNIVSNCTKNSIEFPLGVCSLNHKDKQVIICPIRFREDWTIISDAANFIFDSKATWTHVGEVRLKDKHGKSAGNIDYVLVSYDDKGRVLNFGSLEVQAVYISGNLTGPFTAYLESPTPKFNWMQAFKYPKPDYLSSSRKRLIPQIIAKGSILKQWNKKQVVALQTSFYNTLPSLPEFDKADSDFAFFLYDLVPDNKTKVLSLKLQRVVYTNFASALEQIAKFEAGSISQFTEMLQKKLDAKRAGSSDIDNLENIVVE</sequence>
<accession>A0A8J8FFB5</accession>
<feature type="domain" description="Restriction endonuclease type II NotI" evidence="1">
    <location>
        <begin position="27"/>
        <end position="236"/>
    </location>
</feature>
<name>A0A8J8FFB5_9BACT</name>
<evidence type="ECO:0000313" key="3">
    <source>
        <dbReference type="Proteomes" id="UP000598971"/>
    </source>
</evidence>
<dbReference type="AlphaFoldDB" id="A0A8J8FFB5"/>
<reference evidence="2" key="1">
    <citation type="submission" date="2019-10" db="EMBL/GenBank/DDBJ databases">
        <title>Draft genome sequence of Panacibacter sp. KCS-6.</title>
        <authorList>
            <person name="Yim K.J."/>
        </authorList>
    </citation>
    <scope>NUCLEOTIDE SEQUENCE</scope>
    <source>
        <strain evidence="2">KCS-6</strain>
    </source>
</reference>
<protein>
    <recommendedName>
        <fullName evidence="1">Restriction endonuclease type II NotI domain-containing protein</fullName>
    </recommendedName>
</protein>
<comment type="caution">
    <text evidence="2">The sequence shown here is derived from an EMBL/GenBank/DDBJ whole genome shotgun (WGS) entry which is preliminary data.</text>
</comment>
<dbReference type="Proteomes" id="UP000598971">
    <property type="component" value="Unassembled WGS sequence"/>
</dbReference>
<keyword evidence="3" id="KW-1185">Reference proteome</keyword>
<dbReference type="RefSeq" id="WP_171608963.1">
    <property type="nucleotide sequence ID" value="NZ_WHPF01000012.1"/>
</dbReference>
<dbReference type="InterPro" id="IPR022009">
    <property type="entry name" value="Resctriction_endonuc_II_NotI"/>
</dbReference>
<evidence type="ECO:0000259" key="1">
    <source>
        <dbReference type="Pfam" id="PF12183"/>
    </source>
</evidence>
<proteinExistence type="predicted"/>
<dbReference type="EMBL" id="WHPF01000012">
    <property type="protein sequence ID" value="NNV57015.1"/>
    <property type="molecule type" value="Genomic_DNA"/>
</dbReference>